<evidence type="ECO:0000313" key="1">
    <source>
        <dbReference type="EMBL" id="OMP13130.1"/>
    </source>
</evidence>
<dbReference type="Proteomes" id="UP000187203">
    <property type="component" value="Unassembled WGS sequence"/>
</dbReference>
<protein>
    <submittedName>
        <fullName evidence="1">Uncharacterized protein</fullName>
    </submittedName>
</protein>
<feature type="non-terminal residue" evidence="1">
    <location>
        <position position="86"/>
    </location>
</feature>
<proteinExistence type="predicted"/>
<reference evidence="2" key="1">
    <citation type="submission" date="2013-09" db="EMBL/GenBank/DDBJ databases">
        <title>Corchorus olitorius genome sequencing.</title>
        <authorList>
            <person name="Alam M."/>
            <person name="Haque M.S."/>
            <person name="Islam M.S."/>
            <person name="Emdad E.M."/>
            <person name="Islam M.M."/>
            <person name="Ahmed B."/>
            <person name="Halim A."/>
            <person name="Hossen Q.M.M."/>
            <person name="Hossain M.Z."/>
            <person name="Ahmed R."/>
            <person name="Khan M.M."/>
            <person name="Islam R."/>
            <person name="Rashid M.M."/>
            <person name="Khan S.A."/>
            <person name="Rahman M.S."/>
            <person name="Alam M."/>
            <person name="Yahiya A.S."/>
            <person name="Khan M.S."/>
            <person name="Azam M.S."/>
            <person name="Haque T."/>
            <person name="Lashkar M.Z.H."/>
            <person name="Akhand A.I."/>
            <person name="Morshed G."/>
            <person name="Roy S."/>
            <person name="Uddin K.S."/>
            <person name="Rabeya T."/>
            <person name="Hossain A.S."/>
            <person name="Chowdhury A."/>
            <person name="Snigdha A.R."/>
            <person name="Mortoza M.S."/>
            <person name="Matin S.A."/>
            <person name="Hoque S.M.E."/>
            <person name="Islam M.K."/>
            <person name="Roy D.K."/>
            <person name="Haider R."/>
            <person name="Moosa M.M."/>
            <person name="Elias S.M."/>
            <person name="Hasan A.M."/>
            <person name="Jahan S."/>
            <person name="Shafiuddin M."/>
            <person name="Mahmood N."/>
            <person name="Shommy N.S."/>
        </authorList>
    </citation>
    <scope>NUCLEOTIDE SEQUENCE [LARGE SCALE GENOMIC DNA]</scope>
    <source>
        <strain evidence="2">cv. O-4</strain>
    </source>
</reference>
<comment type="caution">
    <text evidence="1">The sequence shown here is derived from an EMBL/GenBank/DDBJ whole genome shotgun (WGS) entry which is preliminary data.</text>
</comment>
<gene>
    <name evidence="1" type="ORF">COLO4_02229</name>
</gene>
<organism evidence="1 2">
    <name type="scientific">Corchorus olitorius</name>
    <dbReference type="NCBI Taxonomy" id="93759"/>
    <lineage>
        <taxon>Eukaryota</taxon>
        <taxon>Viridiplantae</taxon>
        <taxon>Streptophyta</taxon>
        <taxon>Embryophyta</taxon>
        <taxon>Tracheophyta</taxon>
        <taxon>Spermatophyta</taxon>
        <taxon>Magnoliopsida</taxon>
        <taxon>eudicotyledons</taxon>
        <taxon>Gunneridae</taxon>
        <taxon>Pentapetalae</taxon>
        <taxon>rosids</taxon>
        <taxon>malvids</taxon>
        <taxon>Malvales</taxon>
        <taxon>Malvaceae</taxon>
        <taxon>Grewioideae</taxon>
        <taxon>Apeibeae</taxon>
        <taxon>Corchorus</taxon>
    </lineage>
</organism>
<dbReference type="AlphaFoldDB" id="A0A1R3L1F4"/>
<sequence length="86" mass="9598">MNTRTCRLLFSFLDTFANLGVDQSTGVALLRESARYAKTKDHSGKLTSAGQLTRTDCSLRAHGPCPDFTEGRRHWWTAESAFTPFS</sequence>
<name>A0A1R3L1F4_9ROSI</name>
<dbReference type="EMBL" id="AWUE01005076">
    <property type="protein sequence ID" value="OMP13130.1"/>
    <property type="molecule type" value="Genomic_DNA"/>
</dbReference>
<keyword evidence="2" id="KW-1185">Reference proteome</keyword>
<evidence type="ECO:0000313" key="2">
    <source>
        <dbReference type="Proteomes" id="UP000187203"/>
    </source>
</evidence>
<accession>A0A1R3L1F4</accession>